<evidence type="ECO:0000313" key="4">
    <source>
        <dbReference type="EMBL" id="KAH8692021.1"/>
    </source>
</evidence>
<evidence type="ECO:0000313" key="5">
    <source>
        <dbReference type="Proteomes" id="UP001201262"/>
    </source>
</evidence>
<protein>
    <recommendedName>
        <fullName evidence="6">RING-type domain-containing protein</fullName>
    </recommendedName>
</protein>
<name>A0AAD4PST6_9EURO</name>
<dbReference type="PANTHER" id="PTHR11685">
    <property type="entry name" value="RBR FAMILY RING FINGER AND IBR DOMAIN-CONTAINING"/>
    <property type="match status" value="1"/>
</dbReference>
<dbReference type="InterPro" id="IPR013083">
    <property type="entry name" value="Znf_RING/FYVE/PHD"/>
</dbReference>
<dbReference type="Gene3D" id="3.30.40.10">
    <property type="entry name" value="Zinc/RING finger domain, C3HC4 (zinc finger)"/>
    <property type="match status" value="1"/>
</dbReference>
<organism evidence="4 5">
    <name type="scientific">Talaromyces proteolyticus</name>
    <dbReference type="NCBI Taxonomy" id="1131652"/>
    <lineage>
        <taxon>Eukaryota</taxon>
        <taxon>Fungi</taxon>
        <taxon>Dikarya</taxon>
        <taxon>Ascomycota</taxon>
        <taxon>Pezizomycotina</taxon>
        <taxon>Eurotiomycetes</taxon>
        <taxon>Eurotiomycetidae</taxon>
        <taxon>Eurotiales</taxon>
        <taxon>Trichocomaceae</taxon>
        <taxon>Talaromyces</taxon>
        <taxon>Talaromyces sect. Bacilispori</taxon>
    </lineage>
</organism>
<dbReference type="CDD" id="cd22584">
    <property type="entry name" value="Rcat_RBR_unk"/>
    <property type="match status" value="1"/>
</dbReference>
<dbReference type="Proteomes" id="UP001201262">
    <property type="component" value="Unassembled WGS sequence"/>
</dbReference>
<dbReference type="PROSITE" id="PS00518">
    <property type="entry name" value="ZF_RING_1"/>
    <property type="match status" value="1"/>
</dbReference>
<dbReference type="GO" id="GO:0004842">
    <property type="term" value="F:ubiquitin-protein transferase activity"/>
    <property type="evidence" value="ECO:0007669"/>
    <property type="project" value="InterPro"/>
</dbReference>
<evidence type="ECO:0000256" key="3">
    <source>
        <dbReference type="ARBA" id="ARBA00022833"/>
    </source>
</evidence>
<accession>A0AAD4PST6</accession>
<dbReference type="GeneID" id="70249744"/>
<comment type="caution">
    <text evidence="4">The sequence shown here is derived from an EMBL/GenBank/DDBJ whole genome shotgun (WGS) entry which is preliminary data.</text>
</comment>
<evidence type="ECO:0000256" key="1">
    <source>
        <dbReference type="ARBA" id="ARBA00022723"/>
    </source>
</evidence>
<dbReference type="InterPro" id="IPR017907">
    <property type="entry name" value="Znf_RING_CS"/>
</dbReference>
<keyword evidence="5" id="KW-1185">Reference proteome</keyword>
<sequence>MSDAFAFMEDEDTVSLAIQLQMEDISDTESGNKGKIREDDVCDADVARRIYMDELKNLESIVTDRRISRSMASAVISDGPLSSKHSGRKSLEVHVRCDVCHESNLFFDVTQVPCSHSYCTECLGQLFNASLVYESLFPPRYCRKSILIEPIRFFLDSELNEKFVRRKTELETPNRTYCYQPSCSSWIGPKKIVGDLCTCQSHDGDCPQEPAIKELHDLAKSNGWQECHNCHRIVELGMGCIHIICRCGAEFCYQCGDRGKTCQCPQWEKANLLDRAINIANRANRGNVQANGQANAEQIEIAVGHLREHHDCQYTVWRSVRGPHRCEECRDHLANFIYLCQECGTQACRRCRLNRM</sequence>
<dbReference type="RefSeq" id="XP_046068018.1">
    <property type="nucleotide sequence ID" value="XM_046219457.1"/>
</dbReference>
<dbReference type="InterPro" id="IPR031127">
    <property type="entry name" value="E3_UB_ligase_RBR"/>
</dbReference>
<dbReference type="EMBL" id="JAJTJA010000011">
    <property type="protein sequence ID" value="KAH8692021.1"/>
    <property type="molecule type" value="Genomic_DNA"/>
</dbReference>
<dbReference type="SUPFAM" id="SSF57850">
    <property type="entry name" value="RING/U-box"/>
    <property type="match status" value="2"/>
</dbReference>
<evidence type="ECO:0008006" key="6">
    <source>
        <dbReference type="Google" id="ProtNLM"/>
    </source>
</evidence>
<dbReference type="AlphaFoldDB" id="A0AAD4PST6"/>
<evidence type="ECO:0000256" key="2">
    <source>
        <dbReference type="ARBA" id="ARBA00022771"/>
    </source>
</evidence>
<gene>
    <name evidence="4" type="ORF">BGW36DRAFT_419409</name>
</gene>
<dbReference type="GO" id="GO:0016567">
    <property type="term" value="P:protein ubiquitination"/>
    <property type="evidence" value="ECO:0007669"/>
    <property type="project" value="InterPro"/>
</dbReference>
<proteinExistence type="predicted"/>
<reference evidence="4" key="1">
    <citation type="submission" date="2021-12" db="EMBL/GenBank/DDBJ databases">
        <title>Convergent genome expansion in fungi linked to evolution of root-endophyte symbiosis.</title>
        <authorList>
            <consortium name="DOE Joint Genome Institute"/>
            <person name="Ke Y.-H."/>
            <person name="Bonito G."/>
            <person name="Liao H.-L."/>
            <person name="Looney B."/>
            <person name="Rojas-Flechas A."/>
            <person name="Nash J."/>
            <person name="Hameed K."/>
            <person name="Schadt C."/>
            <person name="Martin F."/>
            <person name="Crous P.W."/>
            <person name="Miettinen O."/>
            <person name="Magnuson J.K."/>
            <person name="Labbe J."/>
            <person name="Jacobson D."/>
            <person name="Doktycz M.J."/>
            <person name="Veneault-Fourrey C."/>
            <person name="Kuo A."/>
            <person name="Mondo S."/>
            <person name="Calhoun S."/>
            <person name="Riley R."/>
            <person name="Ohm R."/>
            <person name="LaButti K."/>
            <person name="Andreopoulos B."/>
            <person name="Pangilinan J."/>
            <person name="Nolan M."/>
            <person name="Tritt A."/>
            <person name="Clum A."/>
            <person name="Lipzen A."/>
            <person name="Daum C."/>
            <person name="Barry K."/>
            <person name="Grigoriev I.V."/>
            <person name="Vilgalys R."/>
        </authorList>
    </citation>
    <scope>NUCLEOTIDE SEQUENCE</scope>
    <source>
        <strain evidence="4">PMI_201</strain>
    </source>
</reference>
<keyword evidence="1" id="KW-0479">Metal-binding</keyword>
<keyword evidence="3" id="KW-0862">Zinc</keyword>
<keyword evidence="2" id="KW-0863">Zinc-finger</keyword>
<dbReference type="GO" id="GO:0008270">
    <property type="term" value="F:zinc ion binding"/>
    <property type="evidence" value="ECO:0007669"/>
    <property type="project" value="UniProtKB-KW"/>
</dbReference>
<dbReference type="Gene3D" id="1.20.120.1750">
    <property type="match status" value="1"/>
</dbReference>